<dbReference type="EMBL" id="JAFREL020000001">
    <property type="protein sequence ID" value="MEO1770181.1"/>
    <property type="molecule type" value="Genomic_DNA"/>
</dbReference>
<organism evidence="1 2">
    <name type="scientific">Candidatus Enterococcus ferrettii</name>
    <dbReference type="NCBI Taxonomy" id="2815324"/>
    <lineage>
        <taxon>Bacteria</taxon>
        <taxon>Bacillati</taxon>
        <taxon>Bacillota</taxon>
        <taxon>Bacilli</taxon>
        <taxon>Lactobacillales</taxon>
        <taxon>Enterococcaceae</taxon>
        <taxon>Enterococcus</taxon>
    </lineage>
</organism>
<proteinExistence type="predicted"/>
<comment type="caution">
    <text evidence="1">The sequence shown here is derived from an EMBL/GenBank/DDBJ whole genome shotgun (WGS) entry which is preliminary data.</text>
</comment>
<evidence type="ECO:0000313" key="2">
    <source>
        <dbReference type="Proteomes" id="UP000664357"/>
    </source>
</evidence>
<reference evidence="1 2" key="2">
    <citation type="submission" date="2024-02" db="EMBL/GenBank/DDBJ databases">
        <title>The Genome Sequence of Enterococcus sp. DIV0159.</title>
        <authorList>
            <person name="Earl A."/>
            <person name="Manson A."/>
            <person name="Gilmore M."/>
            <person name="Sanders J."/>
            <person name="Shea T."/>
            <person name="Howe W."/>
            <person name="Livny J."/>
            <person name="Cuomo C."/>
            <person name="Neafsey D."/>
            <person name="Birren B."/>
        </authorList>
    </citation>
    <scope>NUCLEOTIDE SEQUENCE [LARGE SCALE GENOMIC DNA]</scope>
    <source>
        <strain evidence="1 2">665A</strain>
    </source>
</reference>
<keyword evidence="2" id="KW-1185">Reference proteome</keyword>
<gene>
    <name evidence="1" type="ORF">JZO67_002132</name>
</gene>
<dbReference type="RefSeq" id="WP_207703622.1">
    <property type="nucleotide sequence ID" value="NZ_JAFREL020000001.1"/>
</dbReference>
<sequence>MSKIILGLRKLNLQRLELKSLSDMKDSQRYKEQKAVLQLLLREPEVLFTTKHFDSKKNKLYKYTNHLNRYTMTKEYYKMAIKFLK</sequence>
<accession>A0ABV0ENI6</accession>
<evidence type="ECO:0000313" key="1">
    <source>
        <dbReference type="EMBL" id="MEO1770181.1"/>
    </source>
</evidence>
<name>A0ABV0ENI6_9ENTE</name>
<reference evidence="1 2" key="1">
    <citation type="submission" date="2021-03" db="EMBL/GenBank/DDBJ databases">
        <authorList>
            <person name="Gilmore M.S."/>
            <person name="Schwartzman J."/>
            <person name="Van Tyne D."/>
            <person name="Martin M."/>
            <person name="Earl A.M."/>
            <person name="Manson A.L."/>
            <person name="Straub T."/>
            <person name="Salamzade R."/>
            <person name="Saavedra J."/>
            <person name="Lebreton F."/>
            <person name="Prichula J."/>
            <person name="Schaufler K."/>
            <person name="Gaca A."/>
            <person name="Sgardioli B."/>
            <person name="Wagenaar J."/>
            <person name="Strong T."/>
        </authorList>
    </citation>
    <scope>NUCLEOTIDE SEQUENCE [LARGE SCALE GENOMIC DNA]</scope>
    <source>
        <strain evidence="1 2">665A</strain>
    </source>
</reference>
<dbReference type="Proteomes" id="UP000664357">
    <property type="component" value="Unassembled WGS sequence"/>
</dbReference>
<protein>
    <submittedName>
        <fullName evidence="1">Uncharacterized protein</fullName>
    </submittedName>
</protein>